<organism evidence="1 2">
    <name type="scientific">Edaphobacter dinghuensis</name>
    <dbReference type="NCBI Taxonomy" id="1560005"/>
    <lineage>
        <taxon>Bacteria</taxon>
        <taxon>Pseudomonadati</taxon>
        <taxon>Acidobacteriota</taxon>
        <taxon>Terriglobia</taxon>
        <taxon>Terriglobales</taxon>
        <taxon>Acidobacteriaceae</taxon>
        <taxon>Edaphobacter</taxon>
    </lineage>
</organism>
<name>A0A917H1S1_9BACT</name>
<dbReference type="EMBL" id="BMGT01000001">
    <property type="protein sequence ID" value="GGG64661.1"/>
    <property type="molecule type" value="Genomic_DNA"/>
</dbReference>
<dbReference type="PANTHER" id="PTHR10151:SF120">
    <property type="entry name" value="BIS(5'-ADENOSYL)-TRIPHOSPHATASE"/>
    <property type="match status" value="1"/>
</dbReference>
<dbReference type="InterPro" id="IPR002591">
    <property type="entry name" value="Phosphodiest/P_Trfase"/>
</dbReference>
<evidence type="ECO:0000313" key="2">
    <source>
        <dbReference type="Proteomes" id="UP000647241"/>
    </source>
</evidence>
<dbReference type="InterPro" id="IPR017850">
    <property type="entry name" value="Alkaline_phosphatase_core_sf"/>
</dbReference>
<dbReference type="CDD" id="cd16018">
    <property type="entry name" value="Enpp"/>
    <property type="match status" value="1"/>
</dbReference>
<proteinExistence type="predicted"/>
<dbReference type="Pfam" id="PF01663">
    <property type="entry name" value="Phosphodiest"/>
    <property type="match status" value="1"/>
</dbReference>
<gene>
    <name evidence="1" type="ORF">GCM10011585_02810</name>
</gene>
<keyword evidence="2" id="KW-1185">Reference proteome</keyword>
<dbReference type="AlphaFoldDB" id="A0A917H1S1"/>
<dbReference type="Proteomes" id="UP000647241">
    <property type="component" value="Unassembled WGS sequence"/>
</dbReference>
<reference evidence="1" key="2">
    <citation type="submission" date="2020-09" db="EMBL/GenBank/DDBJ databases">
        <authorList>
            <person name="Sun Q."/>
            <person name="Zhou Y."/>
        </authorList>
    </citation>
    <scope>NUCLEOTIDE SEQUENCE</scope>
    <source>
        <strain evidence="1">CGMCC 1.12997</strain>
    </source>
</reference>
<comment type="caution">
    <text evidence="1">The sequence shown here is derived from an EMBL/GenBank/DDBJ whole genome shotgun (WGS) entry which is preliminary data.</text>
</comment>
<dbReference type="Gene3D" id="3.40.720.10">
    <property type="entry name" value="Alkaline Phosphatase, subunit A"/>
    <property type="match status" value="1"/>
</dbReference>
<dbReference type="SUPFAM" id="SSF53649">
    <property type="entry name" value="Alkaline phosphatase-like"/>
    <property type="match status" value="1"/>
</dbReference>
<dbReference type="GO" id="GO:0016787">
    <property type="term" value="F:hydrolase activity"/>
    <property type="evidence" value="ECO:0007669"/>
    <property type="project" value="UniProtKB-ARBA"/>
</dbReference>
<sequence length="428" mass="46833">MHAQVRRPVLMISIDALNPHYVLKAGDRAGEIPFLRSLLTNGVYAESVLNVVPTITNPNHVTLITGTWPERHGIFNNMLQDPIANTQGLQMEYGNAIRVRTLWQAAKAAGLTTASVDWPVSLGAYGIDYNIPSITLPQAPEAHYLLEAVSRPDGFLEHVEKEIGTYSPTEDEDNFTTHAAQTIIREQRPYFFTVHLSGLDEAQHRSGPDTPDAYQALARIDGLVHQLVDDERKVYPDADIVIVSDHGFFPVSHVLNLNSEFVRHGLITISQTPSEHIASWKAFTWTGGGSAVILLHDSSDTATRDKVANILADLQKNPANGIARVLSKKEAASFGGTPQAEFLIDCRPGFYIGRGLTTPLITSAKQKGTHGFLPTHPELQSAFFMLGPGVIRGKNLGVVDMRQIAPTVAKELNANLPEAEEPPLSIRN</sequence>
<protein>
    <submittedName>
        <fullName evidence="1">Alkaline phosphatase family protein</fullName>
    </submittedName>
</protein>
<accession>A0A917H1S1</accession>
<reference evidence="1" key="1">
    <citation type="journal article" date="2014" name="Int. J. Syst. Evol. Microbiol.">
        <title>Complete genome sequence of Corynebacterium casei LMG S-19264T (=DSM 44701T), isolated from a smear-ripened cheese.</title>
        <authorList>
            <consortium name="US DOE Joint Genome Institute (JGI-PGF)"/>
            <person name="Walter F."/>
            <person name="Albersmeier A."/>
            <person name="Kalinowski J."/>
            <person name="Ruckert C."/>
        </authorList>
    </citation>
    <scope>NUCLEOTIDE SEQUENCE</scope>
    <source>
        <strain evidence="1">CGMCC 1.12997</strain>
    </source>
</reference>
<evidence type="ECO:0000313" key="1">
    <source>
        <dbReference type="EMBL" id="GGG64661.1"/>
    </source>
</evidence>
<dbReference type="PANTHER" id="PTHR10151">
    <property type="entry name" value="ECTONUCLEOTIDE PYROPHOSPHATASE/PHOSPHODIESTERASE"/>
    <property type="match status" value="1"/>
</dbReference>